<dbReference type="PROSITE" id="PS50110">
    <property type="entry name" value="RESPONSE_REGULATORY"/>
    <property type="match status" value="1"/>
</dbReference>
<keyword evidence="5" id="KW-0804">Transcription</keyword>
<accession>A0A3R6FMQ6</accession>
<keyword evidence="1" id="KW-0597">Phosphoprotein</keyword>
<dbReference type="SUPFAM" id="SSF52172">
    <property type="entry name" value="CheY-like"/>
    <property type="match status" value="1"/>
</dbReference>
<evidence type="ECO:0000256" key="4">
    <source>
        <dbReference type="ARBA" id="ARBA00023125"/>
    </source>
</evidence>
<evidence type="ECO:0000256" key="5">
    <source>
        <dbReference type="ARBA" id="ARBA00023163"/>
    </source>
</evidence>
<dbReference type="GO" id="GO:0000156">
    <property type="term" value="F:phosphorelay response regulator activity"/>
    <property type="evidence" value="ECO:0007669"/>
    <property type="project" value="TreeGrafter"/>
</dbReference>
<evidence type="ECO:0000313" key="7">
    <source>
        <dbReference type="Proteomes" id="UP000286260"/>
    </source>
</evidence>
<dbReference type="InterPro" id="IPR001789">
    <property type="entry name" value="Sig_transdc_resp-reg_receiver"/>
</dbReference>
<protein>
    <submittedName>
        <fullName evidence="6">Response regulator</fullName>
    </submittedName>
</protein>
<comment type="caution">
    <text evidence="6">The sequence shown here is derived from an EMBL/GenBank/DDBJ whole genome shotgun (WGS) entry which is preliminary data.</text>
</comment>
<name>A0A3R6FMQ6_9BACT</name>
<dbReference type="Gene3D" id="3.40.50.2300">
    <property type="match status" value="1"/>
</dbReference>
<evidence type="ECO:0000313" key="6">
    <source>
        <dbReference type="EMBL" id="RHC82414.1"/>
    </source>
</evidence>
<proteinExistence type="predicted"/>
<gene>
    <name evidence="6" type="ORF">DW828_14265</name>
</gene>
<sequence>MGKILIIDDEKQMLALLSRILELEGYEVYRAATCKAGLRQLQVNTPEVVLRDVCLPDGNGIELIDWMKNISPSVEIILLTAHGKIEDSVSAIKSSAFDYLVKGDDNNRIFSLIAKEMEKASEAFIVDITTEKQSHLKK</sequence>
<evidence type="ECO:0000256" key="2">
    <source>
        <dbReference type="ARBA" id="ARBA00023012"/>
    </source>
</evidence>
<evidence type="ECO:0000256" key="1">
    <source>
        <dbReference type="ARBA" id="ARBA00022553"/>
    </source>
</evidence>
<keyword evidence="4" id="KW-0238">DNA-binding</keyword>
<dbReference type="GO" id="GO:0005829">
    <property type="term" value="C:cytosol"/>
    <property type="evidence" value="ECO:0007669"/>
    <property type="project" value="TreeGrafter"/>
</dbReference>
<dbReference type="EMBL" id="QSII01000021">
    <property type="protein sequence ID" value="RHC82414.1"/>
    <property type="molecule type" value="Genomic_DNA"/>
</dbReference>
<dbReference type="SMART" id="SM00448">
    <property type="entry name" value="REC"/>
    <property type="match status" value="1"/>
</dbReference>
<dbReference type="InterPro" id="IPR011006">
    <property type="entry name" value="CheY-like_superfamily"/>
</dbReference>
<dbReference type="PANTHER" id="PTHR48111:SF1">
    <property type="entry name" value="TWO-COMPONENT RESPONSE REGULATOR ORR33"/>
    <property type="match status" value="1"/>
</dbReference>
<dbReference type="Pfam" id="PF00072">
    <property type="entry name" value="Response_reg"/>
    <property type="match status" value="1"/>
</dbReference>
<organism evidence="6 7">
    <name type="scientific">Parabacteroides merdae</name>
    <dbReference type="NCBI Taxonomy" id="46503"/>
    <lineage>
        <taxon>Bacteria</taxon>
        <taxon>Pseudomonadati</taxon>
        <taxon>Bacteroidota</taxon>
        <taxon>Bacteroidia</taxon>
        <taxon>Bacteroidales</taxon>
        <taxon>Tannerellaceae</taxon>
        <taxon>Parabacteroides</taxon>
    </lineage>
</organism>
<dbReference type="GO" id="GO:0000976">
    <property type="term" value="F:transcription cis-regulatory region binding"/>
    <property type="evidence" value="ECO:0007669"/>
    <property type="project" value="TreeGrafter"/>
</dbReference>
<dbReference type="GO" id="GO:0006355">
    <property type="term" value="P:regulation of DNA-templated transcription"/>
    <property type="evidence" value="ECO:0007669"/>
    <property type="project" value="TreeGrafter"/>
</dbReference>
<evidence type="ECO:0000256" key="3">
    <source>
        <dbReference type="ARBA" id="ARBA00023015"/>
    </source>
</evidence>
<dbReference type="PANTHER" id="PTHR48111">
    <property type="entry name" value="REGULATOR OF RPOS"/>
    <property type="match status" value="1"/>
</dbReference>
<keyword evidence="3" id="KW-0805">Transcription regulation</keyword>
<reference evidence="6 7" key="1">
    <citation type="submission" date="2018-08" db="EMBL/GenBank/DDBJ databases">
        <title>A genome reference for cultivated species of the human gut microbiota.</title>
        <authorList>
            <person name="Zou Y."/>
            <person name="Xue W."/>
            <person name="Luo G."/>
        </authorList>
    </citation>
    <scope>NUCLEOTIDE SEQUENCE [LARGE SCALE GENOMIC DNA]</scope>
    <source>
        <strain evidence="6 7">AM34-17</strain>
    </source>
</reference>
<keyword evidence="2" id="KW-0902">Two-component regulatory system</keyword>
<dbReference type="AlphaFoldDB" id="A0A3R6FMQ6"/>
<dbReference type="Proteomes" id="UP000286260">
    <property type="component" value="Unassembled WGS sequence"/>
</dbReference>
<dbReference type="InterPro" id="IPR039420">
    <property type="entry name" value="WalR-like"/>
</dbReference>
<dbReference type="GO" id="GO:0032993">
    <property type="term" value="C:protein-DNA complex"/>
    <property type="evidence" value="ECO:0007669"/>
    <property type="project" value="TreeGrafter"/>
</dbReference>